<proteinExistence type="predicted"/>
<dbReference type="RefSeq" id="WP_152757202.1">
    <property type="nucleotide sequence ID" value="NZ_WHLY01000002.1"/>
</dbReference>
<evidence type="ECO:0000313" key="2">
    <source>
        <dbReference type="EMBL" id="MPR32617.1"/>
    </source>
</evidence>
<keyword evidence="1" id="KW-0732">Signal</keyword>
<comment type="caution">
    <text evidence="2">The sequence shown here is derived from an EMBL/GenBank/DDBJ whole genome shotgun (WGS) entry which is preliminary data.</text>
</comment>
<feature type="signal peptide" evidence="1">
    <location>
        <begin position="1"/>
        <end position="21"/>
    </location>
</feature>
<dbReference type="Proteomes" id="UP000479293">
    <property type="component" value="Unassembled WGS sequence"/>
</dbReference>
<keyword evidence="3" id="KW-1185">Reference proteome</keyword>
<evidence type="ECO:0000313" key="3">
    <source>
        <dbReference type="Proteomes" id="UP000479293"/>
    </source>
</evidence>
<organism evidence="2 3">
    <name type="scientific">Salmonirosea aquatica</name>
    <dbReference type="NCBI Taxonomy" id="2654236"/>
    <lineage>
        <taxon>Bacteria</taxon>
        <taxon>Pseudomonadati</taxon>
        <taxon>Bacteroidota</taxon>
        <taxon>Cytophagia</taxon>
        <taxon>Cytophagales</taxon>
        <taxon>Spirosomataceae</taxon>
        <taxon>Salmonirosea</taxon>
    </lineage>
</organism>
<dbReference type="EMBL" id="WHLY01000002">
    <property type="protein sequence ID" value="MPR32617.1"/>
    <property type="molecule type" value="Genomic_DNA"/>
</dbReference>
<name>A0A7C9BFS4_9BACT</name>
<sequence length="228" mass="25984">MKKLFLWGTLIGLSGWIPAQAQAQKGTTYWGGTVSFEGNFQAEHETNNRNFPASDQKQQTFAPELQWGKFVNSTTLLGVGTTYAFSWGRGSQFTPNYSNRTRSTSHSIGLLPFIRKYKALGERWSIFLHGEIGPTYSWNRSKNDNLTQYDRENHQWRYGLSIKPGLVYFFPKKNLAIEGYANVLSFNAQYADFDQYGDGSFKISTGLSSNFPSYFILRIAKYIPTKTN</sequence>
<accession>A0A7C9BFS4</accession>
<protein>
    <recommendedName>
        <fullName evidence="4">Outer membrane beta-barrel protein</fullName>
    </recommendedName>
</protein>
<feature type="chain" id="PRO_5028839002" description="Outer membrane beta-barrel protein" evidence="1">
    <location>
        <begin position="22"/>
        <end position="228"/>
    </location>
</feature>
<gene>
    <name evidence="2" type="ORF">GBK04_04445</name>
</gene>
<evidence type="ECO:0008006" key="4">
    <source>
        <dbReference type="Google" id="ProtNLM"/>
    </source>
</evidence>
<evidence type="ECO:0000256" key="1">
    <source>
        <dbReference type="SAM" id="SignalP"/>
    </source>
</evidence>
<reference evidence="2 3" key="1">
    <citation type="submission" date="2019-10" db="EMBL/GenBank/DDBJ databases">
        <title>Draft Genome Sequence of Cytophagaceae sp. SJW1-29.</title>
        <authorList>
            <person name="Choi A."/>
        </authorList>
    </citation>
    <scope>NUCLEOTIDE SEQUENCE [LARGE SCALE GENOMIC DNA]</scope>
    <source>
        <strain evidence="2 3">SJW1-29</strain>
    </source>
</reference>
<dbReference type="AlphaFoldDB" id="A0A7C9BFS4"/>